<dbReference type="Proteomes" id="UP000254134">
    <property type="component" value="Unassembled WGS sequence"/>
</dbReference>
<evidence type="ECO:0000256" key="2">
    <source>
        <dbReference type="SAM" id="Phobius"/>
    </source>
</evidence>
<comment type="caution">
    <text evidence="3">The sequence shown here is derived from an EMBL/GenBank/DDBJ whole genome shotgun (WGS) entry which is preliminary data.</text>
</comment>
<gene>
    <name evidence="3" type="ORF">Gocc_2700</name>
</gene>
<keyword evidence="2" id="KW-0812">Transmembrane</keyword>
<evidence type="ECO:0000313" key="4">
    <source>
        <dbReference type="Proteomes" id="UP000254134"/>
    </source>
</evidence>
<name>A0A7M2YVE3_9ACTN</name>
<dbReference type="EMBL" id="QQZY01000008">
    <property type="protein sequence ID" value="RDI73559.1"/>
    <property type="molecule type" value="Genomic_DNA"/>
</dbReference>
<keyword evidence="2" id="KW-1133">Transmembrane helix</keyword>
<feature type="compositionally biased region" description="Low complexity" evidence="1">
    <location>
        <begin position="126"/>
        <end position="141"/>
    </location>
</feature>
<feature type="transmembrane region" description="Helical" evidence="2">
    <location>
        <begin position="20"/>
        <end position="39"/>
    </location>
</feature>
<protein>
    <submittedName>
        <fullName evidence="3">Uncharacterized protein</fullName>
    </submittedName>
</protein>
<proteinExistence type="predicted"/>
<evidence type="ECO:0000256" key="1">
    <source>
        <dbReference type="SAM" id="MobiDB-lite"/>
    </source>
</evidence>
<organism evidence="3 4">
    <name type="scientific">Gaiella occulta</name>
    <dbReference type="NCBI Taxonomy" id="1002870"/>
    <lineage>
        <taxon>Bacteria</taxon>
        <taxon>Bacillati</taxon>
        <taxon>Actinomycetota</taxon>
        <taxon>Thermoleophilia</taxon>
        <taxon>Gaiellales</taxon>
        <taxon>Gaiellaceae</taxon>
        <taxon>Gaiella</taxon>
    </lineage>
</organism>
<dbReference type="RefSeq" id="WP_114797105.1">
    <property type="nucleotide sequence ID" value="NZ_QQZY01000008.1"/>
</dbReference>
<keyword evidence="4" id="KW-1185">Reference proteome</keyword>
<feature type="region of interest" description="Disordered" evidence="1">
    <location>
        <begin position="47"/>
        <end position="80"/>
    </location>
</feature>
<feature type="region of interest" description="Disordered" evidence="1">
    <location>
        <begin position="121"/>
        <end position="144"/>
    </location>
</feature>
<dbReference type="AlphaFoldDB" id="A0A7M2YVE3"/>
<reference evidence="4" key="2">
    <citation type="journal article" date="2019" name="MicrobiologyOpen">
        <title>High-quality draft genome sequence of Gaiella occulta isolated from a 150 meter deep mineral water borehole and comparison with the genome sequences of other deep-branching lineages of the phylum Actinobacteria.</title>
        <authorList>
            <person name="Severino R."/>
            <person name="Froufe H.J.C."/>
            <person name="Barroso C."/>
            <person name="Albuquerque L."/>
            <person name="Lobo-da-Cunha A."/>
            <person name="da Costa M.S."/>
            <person name="Egas C."/>
        </authorList>
    </citation>
    <scope>NUCLEOTIDE SEQUENCE [LARGE SCALE GENOMIC DNA]</scope>
    <source>
        <strain evidence="4">F2-233</strain>
    </source>
</reference>
<sequence>MARKQIDHAAAKAKKQKTMLVVMGVVLLGLGAIQGPKLWKQLNPPAAAPAAASAPPVASVPGSPASSTAPASPAAPAQAGTGPRAVLAGVTIVGAAAPRATEGQLRSFSLFEAKDPFVQQQSDVSAAPAATPAPAPSAGAPAGAGGDLSGGVTVAPAGSAPATPAQPALTNATIVINGSPQALSLRDTFPKSDPMFVLVSLKKGTARIGVAGGTFAGGKTIALKLDKQVTLVNDATGARYAVKLVYLGAAPEKIESFTAPAPSAAAAPTSVQK</sequence>
<evidence type="ECO:0000313" key="3">
    <source>
        <dbReference type="EMBL" id="RDI73559.1"/>
    </source>
</evidence>
<reference evidence="3 4" key="1">
    <citation type="submission" date="2018-07" db="EMBL/GenBank/DDBJ databases">
        <title>High-quality-draft genome sequence of Gaiella occulta.</title>
        <authorList>
            <person name="Severino R."/>
            <person name="Froufe H.J.C."/>
            <person name="Rainey F.A."/>
            <person name="Barroso C."/>
            <person name="Albuquerque L."/>
            <person name="Lobo-Da-Cunha A."/>
            <person name="Da Costa M.S."/>
            <person name="Egas C."/>
        </authorList>
    </citation>
    <scope>NUCLEOTIDE SEQUENCE [LARGE SCALE GENOMIC DNA]</scope>
    <source>
        <strain evidence="3 4">F2-233</strain>
    </source>
</reference>
<keyword evidence="2" id="KW-0472">Membrane</keyword>
<accession>A0A7M2YVE3</accession>